<dbReference type="AlphaFoldDB" id="A0A6S6XW09"/>
<gene>
    <name evidence="1" type="ORF">DENOEST_1862</name>
</gene>
<proteinExistence type="predicted"/>
<dbReference type="KEGG" id="doe:DENOEST_1862"/>
<reference evidence="1 2" key="1">
    <citation type="submission" date="2020-03" db="EMBL/GenBank/DDBJ databases">
        <authorList>
            <consortium name="Genoscope - CEA"/>
            <person name="William W."/>
        </authorList>
    </citation>
    <scope>NUCLEOTIDE SEQUENCE [LARGE SCALE GENOMIC DNA]</scope>
    <source>
        <strain evidence="2">DSM 16959</strain>
    </source>
</reference>
<name>A0A6S6XW09_9PROT</name>
<organism evidence="1 2">
    <name type="scientific">Denitratisoma oestradiolicum</name>
    <dbReference type="NCBI Taxonomy" id="311182"/>
    <lineage>
        <taxon>Bacteria</taxon>
        <taxon>Pseudomonadati</taxon>
        <taxon>Pseudomonadota</taxon>
        <taxon>Betaproteobacteria</taxon>
        <taxon>Nitrosomonadales</taxon>
        <taxon>Sterolibacteriaceae</taxon>
        <taxon>Denitratisoma</taxon>
    </lineage>
</organism>
<protein>
    <submittedName>
        <fullName evidence="1">Uncharacterized protein</fullName>
    </submittedName>
</protein>
<sequence>MDTRASSIDRKHASIWRSDCGRAIACIEKIKVLNENIDELSQIAQDAFDDGMLMGCSEAQLRQAFHEVIDRLINPYSQVNFDRKEA</sequence>
<dbReference type="EMBL" id="LR778301">
    <property type="protein sequence ID" value="CAB1369027.1"/>
    <property type="molecule type" value="Genomic_DNA"/>
</dbReference>
<evidence type="ECO:0000313" key="1">
    <source>
        <dbReference type="EMBL" id="CAB1369027.1"/>
    </source>
</evidence>
<evidence type="ECO:0000313" key="2">
    <source>
        <dbReference type="Proteomes" id="UP000515733"/>
    </source>
</evidence>
<dbReference type="Proteomes" id="UP000515733">
    <property type="component" value="Chromosome"/>
</dbReference>
<dbReference type="RefSeq" id="WP_232096480.1">
    <property type="nucleotide sequence ID" value="NZ_LR778301.1"/>
</dbReference>
<keyword evidence="2" id="KW-1185">Reference proteome</keyword>
<accession>A0A6S6XW09</accession>